<dbReference type="Proteomes" id="UP000046393">
    <property type="component" value="Unplaced"/>
</dbReference>
<dbReference type="PANTHER" id="PTHR21020:SF0">
    <property type="entry name" value="ZINC FINGER PROTEIN 800"/>
    <property type="match status" value="1"/>
</dbReference>
<dbReference type="GO" id="GO:0008270">
    <property type="term" value="F:zinc ion binding"/>
    <property type="evidence" value="ECO:0007669"/>
    <property type="project" value="UniProtKB-KW"/>
</dbReference>
<keyword evidence="4" id="KW-1185">Reference proteome</keyword>
<dbReference type="STRING" id="451379.A0A0N5AF07"/>
<accession>A0A0N5AF07</accession>
<feature type="compositionally biased region" description="Basic and acidic residues" evidence="2">
    <location>
        <begin position="690"/>
        <end position="703"/>
    </location>
</feature>
<feature type="region of interest" description="Disordered" evidence="2">
    <location>
        <begin position="528"/>
        <end position="566"/>
    </location>
</feature>
<evidence type="ECO:0000313" key="5">
    <source>
        <dbReference type="WBParaSite" id="SMUV_0000283701-mRNA-1"/>
    </source>
</evidence>
<feature type="compositionally biased region" description="Basic and acidic residues" evidence="2">
    <location>
        <begin position="529"/>
        <end position="555"/>
    </location>
</feature>
<dbReference type="PANTHER" id="PTHR21020">
    <property type="entry name" value="ZINC FINGER PROTEIN 800"/>
    <property type="match status" value="1"/>
</dbReference>
<evidence type="ECO:0000256" key="2">
    <source>
        <dbReference type="SAM" id="MobiDB-lite"/>
    </source>
</evidence>
<dbReference type="WBParaSite" id="SMUV_0000283701-mRNA-1">
    <property type="protein sequence ID" value="SMUV_0000283701-mRNA-1"/>
    <property type="gene ID" value="SMUV_0000283701"/>
</dbReference>
<dbReference type="InterPro" id="IPR013087">
    <property type="entry name" value="Znf_C2H2_type"/>
</dbReference>
<proteinExistence type="predicted"/>
<feature type="region of interest" description="Disordered" evidence="2">
    <location>
        <begin position="690"/>
        <end position="712"/>
    </location>
</feature>
<feature type="compositionally biased region" description="Low complexity" evidence="2">
    <location>
        <begin position="743"/>
        <end position="756"/>
    </location>
</feature>
<keyword evidence="1" id="KW-0863">Zinc-finger</keyword>
<keyword evidence="1" id="KW-0862">Zinc</keyword>
<protein>
    <submittedName>
        <fullName evidence="5">C2H2-type domain-containing protein</fullName>
    </submittedName>
</protein>
<dbReference type="PROSITE" id="PS50157">
    <property type="entry name" value="ZINC_FINGER_C2H2_2"/>
    <property type="match status" value="1"/>
</dbReference>
<dbReference type="PROSITE" id="PS00028">
    <property type="entry name" value="ZINC_FINGER_C2H2_1"/>
    <property type="match status" value="1"/>
</dbReference>
<organism evidence="4 5">
    <name type="scientific">Syphacia muris</name>
    <dbReference type="NCBI Taxonomy" id="451379"/>
    <lineage>
        <taxon>Eukaryota</taxon>
        <taxon>Metazoa</taxon>
        <taxon>Ecdysozoa</taxon>
        <taxon>Nematoda</taxon>
        <taxon>Chromadorea</taxon>
        <taxon>Rhabditida</taxon>
        <taxon>Spirurina</taxon>
        <taxon>Oxyuridomorpha</taxon>
        <taxon>Oxyuroidea</taxon>
        <taxon>Oxyuridae</taxon>
        <taxon>Syphacia</taxon>
    </lineage>
</organism>
<feature type="domain" description="C2H2-type" evidence="3">
    <location>
        <begin position="291"/>
        <end position="319"/>
    </location>
</feature>
<reference evidence="5" key="1">
    <citation type="submission" date="2017-02" db="UniProtKB">
        <authorList>
            <consortium name="WormBaseParasite"/>
        </authorList>
    </citation>
    <scope>IDENTIFICATION</scope>
</reference>
<dbReference type="SMART" id="SM00355">
    <property type="entry name" value="ZnF_C2H2"/>
    <property type="match status" value="4"/>
</dbReference>
<sequence>MSRVEDTALLQTPVQMGKDGLESIIQIWNDATVEVKNILNNECNILLQCRARIWDDNCFSVIVDYFEFIITEKCCRNVFRSLVNFISHKRGFCRTLYGSPNEAVTTKGQDNSKHSGDKPDVEVIGAHKGVKKTKGLLKRLNIVGVLNKRIEHLESKYDLSTLPKIERSIPETTFRNGVQVLKIRPKPADQNATVLKQRTALVIPQDHCVQYLDMNLRRRENNQKENCVREVGDDEVDVMDRLERFRPGLADFGALKCLCKKCGDIGSFSSVFVLAYHISIKHNSRYLTDGLYCFLCGSHFLNYNMLVDHLQKSHGEHRRLHYETRSLQALEKEQKRNRKLKNSDVKIHCSSSERLRSLSPCTEKEIDEMMASVSEQRATDQQRLKFLHSKSDRNLEKSDDDEVTLQVDESEQVSGCDNDKAVFDCVCCLIDQICSNENCNPNSERLETADTSTSVKTSCASVSGDCSKSILATGPEFSSEKVDNTNSEEQICNLDAEVHSSSSTICGNDKLKIKDEDDVLVDQVVTAHDNNDTKDEVAAAPEADSKQVGKERVEGSDGNSDLKKRRKILCEKGRRRNRKRGRRIVKAPVVKDEAEKQPINKKSCTNVKSEVAESEKTNVYNTRRCVLRSGTIISSVVHKPAMVLPTTPTTSAAVTEGTASTSSSLDKNLATTKNESSYSCKRRVVKRKVLQKEDSKIGQEASKKKSQCRNQYERELRKCSSLKRIASTDNSRSKRLRLDELRSSSTSSAATAGKSEQSYSSLGETKRKSDNAVSRQVPHVKDPGPSNVNTTPDVMKKTGAFLRRNYLSQRKEDSAIVTTQNSAGNAASFMDPSSIPVYMTEAENKAIFSFVVPDKTSPGKLYRCRYCNDTFESEMVRKDSRKHAVGHLRIIRLRCSLCGCCSFFCSDMRIHLQMRHCEKLNRAPAHIVAPGRKIPCMTYNQADSLIEVAVKEKPGRVAFTLGKIISNVSYKPYYPDAVTERKILENTSLKDVTETVP</sequence>
<feature type="region of interest" description="Disordered" evidence="2">
    <location>
        <begin position="726"/>
        <end position="793"/>
    </location>
</feature>
<dbReference type="InterPro" id="IPR039149">
    <property type="entry name" value="ZNF800"/>
</dbReference>
<evidence type="ECO:0000259" key="3">
    <source>
        <dbReference type="PROSITE" id="PS50157"/>
    </source>
</evidence>
<feature type="region of interest" description="Disordered" evidence="2">
    <location>
        <begin position="648"/>
        <end position="678"/>
    </location>
</feature>
<keyword evidence="1" id="KW-0479">Metal-binding</keyword>
<evidence type="ECO:0000313" key="4">
    <source>
        <dbReference type="Proteomes" id="UP000046393"/>
    </source>
</evidence>
<evidence type="ECO:0000256" key="1">
    <source>
        <dbReference type="PROSITE-ProRule" id="PRU00042"/>
    </source>
</evidence>
<name>A0A0N5AF07_9BILA</name>
<dbReference type="AlphaFoldDB" id="A0A0N5AF07"/>